<feature type="transmembrane region" description="Helical" evidence="7">
    <location>
        <begin position="111"/>
        <end position="133"/>
    </location>
</feature>
<evidence type="ECO:0000256" key="1">
    <source>
        <dbReference type="ARBA" id="ARBA00004651"/>
    </source>
</evidence>
<evidence type="ECO:0000256" key="4">
    <source>
        <dbReference type="ARBA" id="ARBA00022692"/>
    </source>
</evidence>
<reference evidence="10" key="1">
    <citation type="submission" date="2022-10" db="EMBL/GenBank/DDBJ databases">
        <title>The complete genomes of actinobacterial strains from the NBC collection.</title>
        <authorList>
            <person name="Joergensen T.S."/>
            <person name="Alvarez Arevalo M."/>
            <person name="Sterndorff E.B."/>
            <person name="Faurdal D."/>
            <person name="Vuksanovic O."/>
            <person name="Mourched A.-S."/>
            <person name="Charusanti P."/>
            <person name="Shaw S."/>
            <person name="Blin K."/>
            <person name="Weber T."/>
        </authorList>
    </citation>
    <scope>NUCLEOTIDE SEQUENCE</scope>
    <source>
        <strain evidence="10">NBC_00254</strain>
    </source>
</reference>
<dbReference type="EMBL" id="CP108085">
    <property type="protein sequence ID" value="WUP77453.1"/>
    <property type="molecule type" value="Genomic_DNA"/>
</dbReference>
<feature type="region of interest" description="Disordered" evidence="8">
    <location>
        <begin position="1"/>
        <end position="29"/>
    </location>
</feature>
<feature type="domain" description="ABC transmembrane type-1" evidence="9">
    <location>
        <begin position="107"/>
        <end position="326"/>
    </location>
</feature>
<dbReference type="InterPro" id="IPR035906">
    <property type="entry name" value="MetI-like_sf"/>
</dbReference>
<feature type="transmembrane region" description="Helical" evidence="7">
    <location>
        <begin position="145"/>
        <end position="164"/>
    </location>
</feature>
<comment type="similarity">
    <text evidence="7">Belongs to the binding-protein-dependent transport system permease family.</text>
</comment>
<keyword evidence="6 7" id="KW-0472">Membrane</keyword>
<dbReference type="RefSeq" id="WP_261985700.1">
    <property type="nucleotide sequence ID" value="NZ_CP108085.1"/>
</dbReference>
<dbReference type="InterPro" id="IPR000515">
    <property type="entry name" value="MetI-like"/>
</dbReference>
<feature type="compositionally biased region" description="Low complexity" evidence="8">
    <location>
        <begin position="15"/>
        <end position="24"/>
    </location>
</feature>
<dbReference type="PANTHER" id="PTHR43227">
    <property type="entry name" value="BLL4140 PROTEIN"/>
    <property type="match status" value="1"/>
</dbReference>
<feature type="transmembrane region" description="Helical" evidence="7">
    <location>
        <begin position="310"/>
        <end position="330"/>
    </location>
</feature>
<dbReference type="CDD" id="cd06261">
    <property type="entry name" value="TM_PBP2"/>
    <property type="match status" value="1"/>
</dbReference>
<dbReference type="Gene3D" id="1.10.3720.10">
    <property type="entry name" value="MetI-like"/>
    <property type="match status" value="1"/>
</dbReference>
<organism evidence="10 11">
    <name type="scientific">Microbispora hainanensis</name>
    <dbReference type="NCBI Taxonomy" id="568844"/>
    <lineage>
        <taxon>Bacteria</taxon>
        <taxon>Bacillati</taxon>
        <taxon>Actinomycetota</taxon>
        <taxon>Actinomycetes</taxon>
        <taxon>Streptosporangiales</taxon>
        <taxon>Streptosporangiaceae</taxon>
        <taxon>Microbispora</taxon>
    </lineage>
</organism>
<gene>
    <name evidence="10" type="ORF">OG913_10700</name>
</gene>
<dbReference type="InterPro" id="IPR050809">
    <property type="entry name" value="UgpAE/MalFG_permease"/>
</dbReference>
<feature type="transmembrane region" description="Helical" evidence="7">
    <location>
        <begin position="244"/>
        <end position="265"/>
    </location>
</feature>
<evidence type="ECO:0000256" key="5">
    <source>
        <dbReference type="ARBA" id="ARBA00022989"/>
    </source>
</evidence>
<keyword evidence="11" id="KW-1185">Reference proteome</keyword>
<evidence type="ECO:0000313" key="10">
    <source>
        <dbReference type="EMBL" id="WUP77453.1"/>
    </source>
</evidence>
<keyword evidence="5 7" id="KW-1133">Transmembrane helix</keyword>
<feature type="transmembrane region" description="Helical" evidence="7">
    <location>
        <begin position="45"/>
        <end position="66"/>
    </location>
</feature>
<keyword evidence="3" id="KW-1003">Cell membrane</keyword>
<evidence type="ECO:0000259" key="9">
    <source>
        <dbReference type="PROSITE" id="PS50928"/>
    </source>
</evidence>
<evidence type="ECO:0000256" key="8">
    <source>
        <dbReference type="SAM" id="MobiDB-lite"/>
    </source>
</evidence>
<keyword evidence="4 7" id="KW-0812">Transmembrane</keyword>
<feature type="transmembrane region" description="Helical" evidence="7">
    <location>
        <begin position="204"/>
        <end position="224"/>
    </location>
</feature>
<evidence type="ECO:0000256" key="7">
    <source>
        <dbReference type="RuleBase" id="RU363032"/>
    </source>
</evidence>
<accession>A0ABZ1SZ84</accession>
<dbReference type="Pfam" id="PF00528">
    <property type="entry name" value="BPD_transp_1"/>
    <property type="match status" value="1"/>
</dbReference>
<evidence type="ECO:0000256" key="3">
    <source>
        <dbReference type="ARBA" id="ARBA00022475"/>
    </source>
</evidence>
<protein>
    <submittedName>
        <fullName evidence="10">Sugar ABC transporter permease</fullName>
    </submittedName>
</protein>
<name>A0ABZ1SZ84_9ACTN</name>
<evidence type="ECO:0000256" key="2">
    <source>
        <dbReference type="ARBA" id="ARBA00022448"/>
    </source>
</evidence>
<dbReference type="Proteomes" id="UP001432011">
    <property type="component" value="Chromosome"/>
</dbReference>
<keyword evidence="2 7" id="KW-0813">Transport</keyword>
<proteinExistence type="inferred from homology"/>
<comment type="subcellular location">
    <subcellularLocation>
        <location evidence="1 7">Cell membrane</location>
        <topology evidence="1 7">Multi-pass membrane protein</topology>
    </subcellularLocation>
</comment>
<dbReference type="SUPFAM" id="SSF161098">
    <property type="entry name" value="MetI-like"/>
    <property type="match status" value="1"/>
</dbReference>
<dbReference type="PROSITE" id="PS50928">
    <property type="entry name" value="ABC_TM1"/>
    <property type="match status" value="1"/>
</dbReference>
<dbReference type="PANTHER" id="PTHR43227:SF8">
    <property type="entry name" value="DIACETYLCHITOBIOSE UPTAKE SYSTEM PERMEASE PROTEIN DASB"/>
    <property type="match status" value="1"/>
</dbReference>
<evidence type="ECO:0000313" key="11">
    <source>
        <dbReference type="Proteomes" id="UP001432011"/>
    </source>
</evidence>
<evidence type="ECO:0000256" key="6">
    <source>
        <dbReference type="ARBA" id="ARBA00023136"/>
    </source>
</evidence>
<sequence>MVQAGELSTPRRSPGRFPARSSARFSRRRAARTGGRRRYVPRWRVLAVFLLPALLLYSVFIVYPLVTALEYSFFEWRGIRQTGFAGLANYRDLFGVYPYDQQLWRAFGHNALFFAGTMLIQNTVGLLFALLLFRYRRGKRFLQAAFTTPYLVDPLVVGYLWSLLLNPTFGPVNSLLEAAGLDSWALPWLGDTRTALPVVIVVNAWQWVGFPMLLFSAALAGIPAEYHEAARVDGASAWQAFRRVTLPLLTPAIGVVSVLTFIGNFNAFGLVYAMAGSTGSPAGSTDVLGLLFYRVAFVEGGTEAIGRSSALAVLMFVFIFGVSLLAGSYFRRRERRLL</sequence>